<reference evidence="1" key="2">
    <citation type="submission" date="2021-01" db="UniProtKB">
        <authorList>
            <consortium name="EnsemblPlants"/>
        </authorList>
    </citation>
    <scope>IDENTIFICATION</scope>
</reference>
<organism evidence="1 2">
    <name type="scientific">Quercus lobata</name>
    <name type="common">Valley oak</name>
    <dbReference type="NCBI Taxonomy" id="97700"/>
    <lineage>
        <taxon>Eukaryota</taxon>
        <taxon>Viridiplantae</taxon>
        <taxon>Streptophyta</taxon>
        <taxon>Embryophyta</taxon>
        <taxon>Tracheophyta</taxon>
        <taxon>Spermatophyta</taxon>
        <taxon>Magnoliopsida</taxon>
        <taxon>eudicotyledons</taxon>
        <taxon>Gunneridae</taxon>
        <taxon>Pentapetalae</taxon>
        <taxon>rosids</taxon>
        <taxon>fabids</taxon>
        <taxon>Fagales</taxon>
        <taxon>Fagaceae</taxon>
        <taxon>Quercus</taxon>
    </lineage>
</organism>
<sequence length="179" mass="19465">MVVTGLGGVTGFSVGLGMKNSCGAAGYTRIAGADLGLFKISWGKYLKGTSCLMSNIGDAELKIDASDPGKLEVMQQDLKEMETVDEVVEIEKAGYQNYKAEVKTMHSKHLIANFMLPAKASVGDYEQDKDHQEDAFDCGAFATDDLEKDEEVTSLVSVVRRILAAPKVEEEDWGRTSIF</sequence>
<dbReference type="Proteomes" id="UP000594261">
    <property type="component" value="Chromosome 4"/>
</dbReference>
<dbReference type="Gramene" id="QL04p063681:mrna">
    <property type="protein sequence ID" value="QL04p063681:mrna"/>
    <property type="gene ID" value="QL04p063681"/>
</dbReference>
<protein>
    <submittedName>
        <fullName evidence="1">Uncharacterized protein</fullName>
    </submittedName>
</protein>
<dbReference type="EMBL" id="LRBV02000004">
    <property type="status" value="NOT_ANNOTATED_CDS"/>
    <property type="molecule type" value="Genomic_DNA"/>
</dbReference>
<name>A0A7N2LJG3_QUELO</name>
<evidence type="ECO:0000313" key="2">
    <source>
        <dbReference type="Proteomes" id="UP000594261"/>
    </source>
</evidence>
<accession>A0A7N2LJG3</accession>
<dbReference type="AlphaFoldDB" id="A0A7N2LJG3"/>
<dbReference type="InParanoid" id="A0A7N2LJG3"/>
<keyword evidence="2" id="KW-1185">Reference proteome</keyword>
<evidence type="ECO:0000313" key="1">
    <source>
        <dbReference type="EnsemblPlants" id="QL04p063681:mrna"/>
    </source>
</evidence>
<reference evidence="1 2" key="1">
    <citation type="journal article" date="2016" name="G3 (Bethesda)">
        <title>First Draft Assembly and Annotation of the Genome of a California Endemic Oak Quercus lobata Nee (Fagaceae).</title>
        <authorList>
            <person name="Sork V.L."/>
            <person name="Fitz-Gibbon S.T."/>
            <person name="Puiu D."/>
            <person name="Crepeau M."/>
            <person name="Gugger P.F."/>
            <person name="Sherman R."/>
            <person name="Stevens K."/>
            <person name="Langley C.H."/>
            <person name="Pellegrini M."/>
            <person name="Salzberg S.L."/>
        </authorList>
    </citation>
    <scope>NUCLEOTIDE SEQUENCE [LARGE SCALE GENOMIC DNA]</scope>
    <source>
        <strain evidence="1 2">cv. SW786</strain>
    </source>
</reference>
<proteinExistence type="predicted"/>
<dbReference type="EnsemblPlants" id="QL04p063681:mrna">
    <property type="protein sequence ID" value="QL04p063681:mrna"/>
    <property type="gene ID" value="QL04p063681"/>
</dbReference>